<keyword evidence="16" id="KW-0325">Glycoprotein</keyword>
<evidence type="ECO:0000256" key="16">
    <source>
        <dbReference type="ARBA" id="ARBA00023180"/>
    </source>
</evidence>
<dbReference type="Pfam" id="PF00560">
    <property type="entry name" value="LRR_1"/>
    <property type="match status" value="7"/>
</dbReference>
<evidence type="ECO:0000256" key="9">
    <source>
        <dbReference type="ARBA" id="ARBA00022737"/>
    </source>
</evidence>
<evidence type="ECO:0000256" key="21">
    <source>
        <dbReference type="SAM" id="SignalP"/>
    </source>
</evidence>
<dbReference type="SUPFAM" id="SSF56112">
    <property type="entry name" value="Protein kinase-like (PK-like)"/>
    <property type="match status" value="1"/>
</dbReference>
<protein>
    <recommendedName>
        <fullName evidence="3">non-specific serine/threonine protein kinase</fullName>
        <ecNumber evidence="3">2.7.11.1</ecNumber>
    </recommendedName>
</protein>
<keyword evidence="8 21" id="KW-0732">Signal</keyword>
<evidence type="ECO:0000256" key="4">
    <source>
        <dbReference type="ARBA" id="ARBA00022527"/>
    </source>
</evidence>
<dbReference type="InterPro" id="IPR013210">
    <property type="entry name" value="LRR_N_plant-typ"/>
</dbReference>
<evidence type="ECO:0000256" key="2">
    <source>
        <dbReference type="ARBA" id="ARBA00004479"/>
    </source>
</evidence>
<dbReference type="Gene3D" id="3.30.200.20">
    <property type="entry name" value="Phosphorylase Kinase, domain 1"/>
    <property type="match status" value="1"/>
</dbReference>
<dbReference type="InterPro" id="IPR000719">
    <property type="entry name" value="Prot_kinase_dom"/>
</dbReference>
<evidence type="ECO:0000256" key="11">
    <source>
        <dbReference type="ARBA" id="ARBA00022777"/>
    </source>
</evidence>
<dbReference type="InterPro" id="IPR001611">
    <property type="entry name" value="Leu-rich_rpt"/>
</dbReference>
<keyword evidence="7 20" id="KW-0812">Transmembrane</keyword>
<dbReference type="Gene3D" id="3.80.10.10">
    <property type="entry name" value="Ribonuclease Inhibitor"/>
    <property type="match status" value="3"/>
</dbReference>
<evidence type="ECO:0000313" key="24">
    <source>
        <dbReference type="Proteomes" id="UP001396334"/>
    </source>
</evidence>
<keyword evidence="4" id="KW-0723">Serine/threonine-protein kinase</keyword>
<dbReference type="SMART" id="SM00369">
    <property type="entry name" value="LRR_TYP"/>
    <property type="match status" value="8"/>
</dbReference>
<reference evidence="23 24" key="1">
    <citation type="journal article" date="2024" name="G3 (Bethesda)">
        <title>Genome assembly of Hibiscus sabdariffa L. provides insights into metabolisms of medicinal natural products.</title>
        <authorList>
            <person name="Kim T."/>
        </authorList>
    </citation>
    <scope>NUCLEOTIDE SEQUENCE [LARGE SCALE GENOMIC DNA]</scope>
    <source>
        <strain evidence="23">TK-2024</strain>
        <tissue evidence="23">Old leaves</tissue>
    </source>
</reference>
<dbReference type="Pfam" id="PF00069">
    <property type="entry name" value="Pkinase"/>
    <property type="match status" value="1"/>
</dbReference>
<dbReference type="Pfam" id="PF23598">
    <property type="entry name" value="LRR_14"/>
    <property type="match status" value="1"/>
</dbReference>
<gene>
    <name evidence="23" type="ORF">V6N11_030502</name>
</gene>
<dbReference type="InterPro" id="IPR017441">
    <property type="entry name" value="Protein_kinase_ATP_BS"/>
</dbReference>
<evidence type="ECO:0000256" key="1">
    <source>
        <dbReference type="ARBA" id="ARBA00004236"/>
    </source>
</evidence>
<dbReference type="PROSITE" id="PS00109">
    <property type="entry name" value="PROTEIN_KINASE_TYR"/>
    <property type="match status" value="1"/>
</dbReference>
<accession>A0ABR2PL63</accession>
<evidence type="ECO:0000256" key="19">
    <source>
        <dbReference type="PROSITE-ProRule" id="PRU10141"/>
    </source>
</evidence>
<comment type="catalytic activity">
    <reaction evidence="17">
        <text>L-threonyl-[protein] + ATP = O-phospho-L-threonyl-[protein] + ADP + H(+)</text>
        <dbReference type="Rhea" id="RHEA:46608"/>
        <dbReference type="Rhea" id="RHEA-COMP:11060"/>
        <dbReference type="Rhea" id="RHEA-COMP:11605"/>
        <dbReference type="ChEBI" id="CHEBI:15378"/>
        <dbReference type="ChEBI" id="CHEBI:30013"/>
        <dbReference type="ChEBI" id="CHEBI:30616"/>
        <dbReference type="ChEBI" id="CHEBI:61977"/>
        <dbReference type="ChEBI" id="CHEBI:456216"/>
        <dbReference type="EC" id="2.7.11.1"/>
    </reaction>
</comment>
<dbReference type="InterPro" id="IPR032675">
    <property type="entry name" value="LRR_dom_sf"/>
</dbReference>
<dbReference type="PRINTS" id="PR00019">
    <property type="entry name" value="LEURICHRPT"/>
</dbReference>
<dbReference type="EC" id="2.7.11.1" evidence="3"/>
<keyword evidence="9" id="KW-0677">Repeat</keyword>
<feature type="chain" id="PRO_5046738436" description="non-specific serine/threonine protein kinase" evidence="21">
    <location>
        <begin position="25"/>
        <end position="934"/>
    </location>
</feature>
<comment type="caution">
    <text evidence="23">The sequence shown here is derived from an EMBL/GenBank/DDBJ whole genome shotgun (WGS) entry which is preliminary data.</text>
</comment>
<dbReference type="PROSITE" id="PS50011">
    <property type="entry name" value="PROTEIN_KINASE_DOM"/>
    <property type="match status" value="1"/>
</dbReference>
<dbReference type="PANTHER" id="PTHR48053">
    <property type="entry name" value="LEUCINE RICH REPEAT FAMILY PROTEIN, EXPRESSED"/>
    <property type="match status" value="1"/>
</dbReference>
<evidence type="ECO:0000256" key="13">
    <source>
        <dbReference type="ARBA" id="ARBA00022989"/>
    </source>
</evidence>
<evidence type="ECO:0000256" key="8">
    <source>
        <dbReference type="ARBA" id="ARBA00022729"/>
    </source>
</evidence>
<evidence type="ECO:0000259" key="22">
    <source>
        <dbReference type="PROSITE" id="PS50011"/>
    </source>
</evidence>
<evidence type="ECO:0000256" key="5">
    <source>
        <dbReference type="ARBA" id="ARBA00022614"/>
    </source>
</evidence>
<dbReference type="InterPro" id="IPR003591">
    <property type="entry name" value="Leu-rich_rpt_typical-subtyp"/>
</dbReference>
<keyword evidence="6" id="KW-0808">Transferase</keyword>
<evidence type="ECO:0000313" key="23">
    <source>
        <dbReference type="EMBL" id="KAK8989136.1"/>
    </source>
</evidence>
<evidence type="ECO:0000256" key="14">
    <source>
        <dbReference type="ARBA" id="ARBA00023136"/>
    </source>
</evidence>
<sequence length="934" mass="103407">MAYLQKSLSFVLIFLWYASRDVGAMELLEAKALLRWKESLPNQSSLQSWTLAANNQNLSSSCNWFGIFCDNSGSITGISLPSARVRGNLSNLDFSSFRNLAYLNLSSNILSGPIPPELGSLSKLTHLNLSMNFLSGSLPLSLANLTQISLLYVGNNLISGELDPRLFSNWKRLEFLELHNNNFTGMIPSEIGLLVNLVELALSSNHFHGSVPSEIGNLKNLDALALHRNHLSGPIPSSLGNLTKLTMLYLHQNEFSGTFPHSLLNCKLLAELLLFQNQLSGYVPRGLNNLTSLRVLHLSENNFSGYLPQVCQGAKLQHFTAAFNSFTGPIPKSLRNCTSLVRVRLHNNQLSGFLDQDFGVYPSLKYCELSHNRLEGLLSANWGGCRNLEQLKVVGNMISGKIPGDFGMMNRLAVLDLSSNQLVGKIPKELGRLTSLYLLNLSNNQLSDEVPLEIRKLSSLEDLDLSENKLEGRIPGQLGECSKLRNLCLKKNYFRGLIRFQLGLLALQGSLDLSQNLLTGQIPPELAKLTMLEQLNISHNRLSGPIPSLFSMMTSLTSIDFSYNNLEGPVPDSELFHRASPLAFSNNKNLCGKFEGLKPCRNTSVLVETKTRKTNHRVPIAISASLAGLVLSLALFILYAHSRRAKTSRKSKETTVSKRGAGNPLSILNYDGKIVYEDIIEATESFDEKYCIGAGGTGRVYKAQLRIGVVLAIKKLFSAEEEEEEIDKMGSFINEICVLTEIRHKNIVKFYGFCCQGPHKFLVYDYIEKGSLADVLRDDMKAKEMEWSRRIKLVKDVANALSYMHHDCVQPIIHRDISSKNILLNDEYEACISDFGAAKILNPDSSNVTVLAGTFGYVAPELVSALTSSVQQKKELDQKDVPLDPRIQTPADGQTAMEVASLVRHAVSCLSLDPKSRPTMRWVSQAISEAPTNV</sequence>
<organism evidence="23 24">
    <name type="scientific">Hibiscus sabdariffa</name>
    <name type="common">roselle</name>
    <dbReference type="NCBI Taxonomy" id="183260"/>
    <lineage>
        <taxon>Eukaryota</taxon>
        <taxon>Viridiplantae</taxon>
        <taxon>Streptophyta</taxon>
        <taxon>Embryophyta</taxon>
        <taxon>Tracheophyta</taxon>
        <taxon>Spermatophyta</taxon>
        <taxon>Magnoliopsida</taxon>
        <taxon>eudicotyledons</taxon>
        <taxon>Gunneridae</taxon>
        <taxon>Pentapetalae</taxon>
        <taxon>rosids</taxon>
        <taxon>malvids</taxon>
        <taxon>Malvales</taxon>
        <taxon>Malvaceae</taxon>
        <taxon>Malvoideae</taxon>
        <taxon>Hibiscus</taxon>
    </lineage>
</organism>
<dbReference type="EMBL" id="JBBPBN010000057">
    <property type="protein sequence ID" value="KAK8989136.1"/>
    <property type="molecule type" value="Genomic_DNA"/>
</dbReference>
<evidence type="ECO:0000256" key="3">
    <source>
        <dbReference type="ARBA" id="ARBA00012513"/>
    </source>
</evidence>
<evidence type="ECO:0000256" key="15">
    <source>
        <dbReference type="ARBA" id="ARBA00023170"/>
    </source>
</evidence>
<evidence type="ECO:0000256" key="7">
    <source>
        <dbReference type="ARBA" id="ARBA00022692"/>
    </source>
</evidence>
<evidence type="ECO:0000256" key="12">
    <source>
        <dbReference type="ARBA" id="ARBA00022840"/>
    </source>
</evidence>
<evidence type="ECO:0000256" key="18">
    <source>
        <dbReference type="ARBA" id="ARBA00048679"/>
    </source>
</evidence>
<dbReference type="Pfam" id="PF08263">
    <property type="entry name" value="LRRNT_2"/>
    <property type="match status" value="1"/>
</dbReference>
<dbReference type="SUPFAM" id="SSF52058">
    <property type="entry name" value="L domain-like"/>
    <property type="match status" value="2"/>
</dbReference>
<evidence type="ECO:0000256" key="17">
    <source>
        <dbReference type="ARBA" id="ARBA00047899"/>
    </source>
</evidence>
<keyword evidence="15" id="KW-0675">Receptor</keyword>
<name>A0ABR2PL63_9ROSI</name>
<evidence type="ECO:0000256" key="10">
    <source>
        <dbReference type="ARBA" id="ARBA00022741"/>
    </source>
</evidence>
<dbReference type="InterPro" id="IPR055414">
    <property type="entry name" value="LRR_R13L4/SHOC2-like"/>
</dbReference>
<feature type="signal peptide" evidence="21">
    <location>
        <begin position="1"/>
        <end position="24"/>
    </location>
</feature>
<keyword evidence="14 20" id="KW-0472">Membrane</keyword>
<keyword evidence="10 19" id="KW-0547">Nucleotide-binding</keyword>
<keyword evidence="24" id="KW-1185">Reference proteome</keyword>
<dbReference type="InterPro" id="IPR051716">
    <property type="entry name" value="Plant_RL_S/T_kinase"/>
</dbReference>
<dbReference type="InterPro" id="IPR011009">
    <property type="entry name" value="Kinase-like_dom_sf"/>
</dbReference>
<comment type="subcellular location">
    <subcellularLocation>
        <location evidence="1">Cell membrane</location>
    </subcellularLocation>
    <subcellularLocation>
        <location evidence="2">Membrane</location>
        <topology evidence="2">Single-pass type I membrane protein</topology>
    </subcellularLocation>
</comment>
<dbReference type="Gene3D" id="1.10.510.10">
    <property type="entry name" value="Transferase(Phosphotransferase) domain 1"/>
    <property type="match status" value="1"/>
</dbReference>
<keyword evidence="12 19" id="KW-0067">ATP-binding</keyword>
<proteinExistence type="predicted"/>
<keyword evidence="13 20" id="KW-1133">Transmembrane helix</keyword>
<dbReference type="InterPro" id="IPR008266">
    <property type="entry name" value="Tyr_kinase_AS"/>
</dbReference>
<comment type="catalytic activity">
    <reaction evidence="18">
        <text>L-seryl-[protein] + ATP = O-phospho-L-seryl-[protein] + ADP + H(+)</text>
        <dbReference type="Rhea" id="RHEA:17989"/>
        <dbReference type="Rhea" id="RHEA-COMP:9863"/>
        <dbReference type="Rhea" id="RHEA-COMP:11604"/>
        <dbReference type="ChEBI" id="CHEBI:15378"/>
        <dbReference type="ChEBI" id="CHEBI:29999"/>
        <dbReference type="ChEBI" id="CHEBI:30616"/>
        <dbReference type="ChEBI" id="CHEBI:83421"/>
        <dbReference type="ChEBI" id="CHEBI:456216"/>
        <dbReference type="EC" id="2.7.11.1"/>
    </reaction>
</comment>
<dbReference type="PANTHER" id="PTHR48053:SF129">
    <property type="entry name" value="PROTEIN KINASE DOMAIN-CONTAINING PROTEIN"/>
    <property type="match status" value="1"/>
</dbReference>
<dbReference type="Proteomes" id="UP001396334">
    <property type="component" value="Unassembled WGS sequence"/>
</dbReference>
<feature type="domain" description="Protein kinase" evidence="22">
    <location>
        <begin position="686"/>
        <end position="934"/>
    </location>
</feature>
<feature type="transmembrane region" description="Helical" evidence="20">
    <location>
        <begin position="620"/>
        <end position="640"/>
    </location>
</feature>
<evidence type="ECO:0000256" key="20">
    <source>
        <dbReference type="SAM" id="Phobius"/>
    </source>
</evidence>
<keyword evidence="11" id="KW-0418">Kinase</keyword>
<dbReference type="PROSITE" id="PS00107">
    <property type="entry name" value="PROTEIN_KINASE_ATP"/>
    <property type="match status" value="1"/>
</dbReference>
<feature type="binding site" evidence="19">
    <location>
        <position position="715"/>
    </location>
    <ligand>
        <name>ATP</name>
        <dbReference type="ChEBI" id="CHEBI:30616"/>
    </ligand>
</feature>
<keyword evidence="5" id="KW-0433">Leucine-rich repeat</keyword>
<evidence type="ECO:0000256" key="6">
    <source>
        <dbReference type="ARBA" id="ARBA00022679"/>
    </source>
</evidence>